<accession>W0FKU1</accession>
<evidence type="ECO:0000256" key="1">
    <source>
        <dbReference type="SAM" id="Phobius"/>
    </source>
</evidence>
<dbReference type="EMBL" id="KC246840">
    <property type="protein sequence ID" value="AHF25518.1"/>
    <property type="molecule type" value="Genomic_DNA"/>
</dbReference>
<proteinExistence type="predicted"/>
<dbReference type="SUPFAM" id="SSF102405">
    <property type="entry name" value="MCP/YpsA-like"/>
    <property type="match status" value="1"/>
</dbReference>
<keyword evidence="1" id="KW-0472">Membrane</keyword>
<feature type="transmembrane region" description="Helical" evidence="1">
    <location>
        <begin position="364"/>
        <end position="382"/>
    </location>
</feature>
<name>W0FKU1_9BACT</name>
<reference evidence="2" key="1">
    <citation type="journal article" date="2013" name="PLoS ONE">
        <title>Metagenomic insights into the carbohydrate-active enzymes carried by the microorganisms adhering to solid digesta in the rumen of cows.</title>
        <authorList>
            <person name="Wang L."/>
            <person name="Hatem A."/>
            <person name="Catalyurek U.V."/>
            <person name="Morrison M."/>
            <person name="Yu Z."/>
        </authorList>
    </citation>
    <scope>NUCLEOTIDE SEQUENCE</scope>
</reference>
<dbReference type="Gene3D" id="3.40.50.450">
    <property type="match status" value="1"/>
</dbReference>
<feature type="transmembrane region" description="Helical" evidence="1">
    <location>
        <begin position="222"/>
        <end position="241"/>
    </location>
</feature>
<organism evidence="2">
    <name type="scientific">uncultured bacterium Contigcl_8</name>
    <dbReference type="NCBI Taxonomy" id="1393678"/>
    <lineage>
        <taxon>Bacteria</taxon>
        <taxon>environmental samples</taxon>
    </lineage>
</organism>
<protein>
    <submittedName>
        <fullName evidence="2">Uncharacterized protein</fullName>
    </submittedName>
</protein>
<feature type="transmembrane region" description="Helical" evidence="1">
    <location>
        <begin position="402"/>
        <end position="425"/>
    </location>
</feature>
<evidence type="ECO:0000313" key="2">
    <source>
        <dbReference type="EMBL" id="AHF25518.1"/>
    </source>
</evidence>
<keyword evidence="1" id="KW-1133">Transmembrane helix</keyword>
<dbReference type="AlphaFoldDB" id="W0FKU1"/>
<keyword evidence="1" id="KW-0812">Transmembrane</keyword>
<sequence length="488" mass="54915">MVLLCCLAQGSDLLCAEVAEELGISLRAVLPMEQAEYEKDFEPKDLARLRWQLERAQTVITVPPAAEEEPADPDREYLFRQAGIYIAEHSHILLALWDGRKESQSSCGTAAMVDAALSGAWKPRRGMACRNAENLTVIHVMTPREGSADPGAGTVNLLGNREKLAEILMRTEEFNRLAETVSDGGEALLPEKAGADTVTQKLEAVMQAADSLSLRFARDYRWTMGILAMLGTAVALTFLLYDEANLFWMILICGAALLAAMVTLNRAKRSAAHRRYIEYRMLAEALRVQMFLRYAGSRIETQRIMTWTEQRETPWILCAMCAVNAGKPPEKTRDIRECWVEKQRQYHEKAGQRTAGKSGRNDRLLRLAGTCAIVLYFGGILFELLCGGLTPHPAIPLRDPEIWRTVLKILLGTVSVGTLFLASYYGKMSLERKKTDHVKMEALFRTMDRQMEQFGQTEELMELLAREELTENGNWSSYQRDNAPELNM</sequence>
<feature type="transmembrane region" description="Helical" evidence="1">
    <location>
        <begin position="247"/>
        <end position="265"/>
    </location>
</feature>